<dbReference type="SUPFAM" id="SSF103088">
    <property type="entry name" value="OmpA-like"/>
    <property type="match status" value="1"/>
</dbReference>
<keyword evidence="11 13" id="KW-0472">Membrane</keyword>
<evidence type="ECO:0000256" key="1">
    <source>
        <dbReference type="ARBA" id="ARBA00004571"/>
    </source>
</evidence>
<evidence type="ECO:0000256" key="8">
    <source>
        <dbReference type="ARBA" id="ARBA00022837"/>
    </source>
</evidence>
<dbReference type="InterPro" id="IPR006665">
    <property type="entry name" value="OmpA-like"/>
</dbReference>
<feature type="region of interest" description="Disordered" evidence="14">
    <location>
        <begin position="520"/>
        <end position="543"/>
    </location>
</feature>
<dbReference type="Gene3D" id="3.30.1330.60">
    <property type="entry name" value="OmpA-like domain"/>
    <property type="match status" value="1"/>
</dbReference>
<keyword evidence="9" id="KW-0406">Ion transport</keyword>
<reference evidence="16" key="1">
    <citation type="journal article" date="2020" name="mSystems">
        <title>Genome- and Community-Level Interaction Insights into Carbon Utilization and Element Cycling Functions of Hydrothermarchaeota in Hydrothermal Sediment.</title>
        <authorList>
            <person name="Zhou Z."/>
            <person name="Liu Y."/>
            <person name="Xu W."/>
            <person name="Pan J."/>
            <person name="Luo Z.H."/>
            <person name="Li M."/>
        </authorList>
    </citation>
    <scope>NUCLEOTIDE SEQUENCE [LARGE SCALE GENOMIC DNA]</scope>
    <source>
        <strain evidence="16">SpSt-479</strain>
    </source>
</reference>
<evidence type="ECO:0000256" key="3">
    <source>
        <dbReference type="ARBA" id="ARBA00022448"/>
    </source>
</evidence>
<keyword evidence="4" id="KW-1134">Transmembrane beta strand</keyword>
<dbReference type="Pfam" id="PF00691">
    <property type="entry name" value="OmpA"/>
    <property type="match status" value="1"/>
</dbReference>
<dbReference type="InterPro" id="IPR050330">
    <property type="entry name" value="Bact_OuterMem_StrucFunc"/>
</dbReference>
<dbReference type="PROSITE" id="PS51123">
    <property type="entry name" value="OMPA_2"/>
    <property type="match status" value="1"/>
</dbReference>
<evidence type="ECO:0000256" key="12">
    <source>
        <dbReference type="ARBA" id="ARBA00023237"/>
    </source>
</evidence>
<dbReference type="EMBL" id="DSUJ01000008">
    <property type="protein sequence ID" value="HFI91054.1"/>
    <property type="molecule type" value="Genomic_DNA"/>
</dbReference>
<protein>
    <submittedName>
        <fullName evidence="16">OmpA family protein</fullName>
    </submittedName>
</protein>
<evidence type="ECO:0000256" key="13">
    <source>
        <dbReference type="PROSITE-ProRule" id="PRU00473"/>
    </source>
</evidence>
<keyword evidence="12" id="KW-0998">Cell outer membrane</keyword>
<evidence type="ECO:0000256" key="5">
    <source>
        <dbReference type="ARBA" id="ARBA00022525"/>
    </source>
</evidence>
<feature type="region of interest" description="Disordered" evidence="14">
    <location>
        <begin position="235"/>
        <end position="271"/>
    </location>
</feature>
<dbReference type="GO" id="GO:0009279">
    <property type="term" value="C:cell outer membrane"/>
    <property type="evidence" value="ECO:0007669"/>
    <property type="project" value="UniProtKB-SubCell"/>
</dbReference>
<evidence type="ECO:0000313" key="16">
    <source>
        <dbReference type="EMBL" id="HFI91054.1"/>
    </source>
</evidence>
<dbReference type="PRINTS" id="PR01021">
    <property type="entry name" value="OMPADOMAIN"/>
</dbReference>
<dbReference type="PANTHER" id="PTHR30329">
    <property type="entry name" value="STATOR ELEMENT OF FLAGELLAR MOTOR COMPLEX"/>
    <property type="match status" value="1"/>
</dbReference>
<dbReference type="InterPro" id="IPR028974">
    <property type="entry name" value="TSP_type-3_rpt"/>
</dbReference>
<dbReference type="InterPro" id="IPR036737">
    <property type="entry name" value="OmpA-like_sf"/>
</dbReference>
<feature type="compositionally biased region" description="Basic and acidic residues" evidence="14">
    <location>
        <begin position="242"/>
        <end position="259"/>
    </location>
</feature>
<dbReference type="InterPro" id="IPR059100">
    <property type="entry name" value="TSP3_bac"/>
</dbReference>
<evidence type="ECO:0000256" key="11">
    <source>
        <dbReference type="ARBA" id="ARBA00023136"/>
    </source>
</evidence>
<dbReference type="Gene3D" id="4.10.1080.10">
    <property type="entry name" value="TSP type-3 repeat"/>
    <property type="match status" value="1"/>
</dbReference>
<comment type="caution">
    <text evidence="16">The sequence shown here is derived from an EMBL/GenBank/DDBJ whole genome shotgun (WGS) entry which is preliminary data.</text>
</comment>
<dbReference type="GO" id="GO:0005509">
    <property type="term" value="F:calcium ion binding"/>
    <property type="evidence" value="ECO:0007669"/>
    <property type="project" value="InterPro"/>
</dbReference>
<dbReference type="Gene3D" id="2.40.160.20">
    <property type="match status" value="1"/>
</dbReference>
<organism evidence="16">
    <name type="scientific">Ignavibacterium album</name>
    <dbReference type="NCBI Taxonomy" id="591197"/>
    <lineage>
        <taxon>Bacteria</taxon>
        <taxon>Pseudomonadati</taxon>
        <taxon>Ignavibacteriota</taxon>
        <taxon>Ignavibacteria</taxon>
        <taxon>Ignavibacteriales</taxon>
        <taxon>Ignavibacteriaceae</taxon>
        <taxon>Ignavibacterium</taxon>
    </lineage>
</organism>
<keyword evidence="3" id="KW-0813">Transport</keyword>
<evidence type="ECO:0000256" key="6">
    <source>
        <dbReference type="ARBA" id="ARBA00022692"/>
    </source>
</evidence>
<dbReference type="InterPro" id="IPR006664">
    <property type="entry name" value="OMP_bac"/>
</dbReference>
<evidence type="ECO:0000256" key="2">
    <source>
        <dbReference type="ARBA" id="ARBA00004613"/>
    </source>
</evidence>
<evidence type="ECO:0000256" key="14">
    <source>
        <dbReference type="SAM" id="MobiDB-lite"/>
    </source>
</evidence>
<accession>A0A7V3E7B7</accession>
<evidence type="ECO:0000256" key="4">
    <source>
        <dbReference type="ARBA" id="ARBA00022452"/>
    </source>
</evidence>
<keyword evidence="5" id="KW-0964">Secreted</keyword>
<dbReference type="GO" id="GO:0046930">
    <property type="term" value="C:pore complex"/>
    <property type="evidence" value="ECO:0007669"/>
    <property type="project" value="UniProtKB-KW"/>
</dbReference>
<evidence type="ECO:0000256" key="9">
    <source>
        <dbReference type="ARBA" id="ARBA00023065"/>
    </source>
</evidence>
<gene>
    <name evidence="16" type="ORF">ENS31_05905</name>
</gene>
<dbReference type="GO" id="GO:0006811">
    <property type="term" value="P:monoatomic ion transport"/>
    <property type="evidence" value="ECO:0007669"/>
    <property type="project" value="UniProtKB-KW"/>
</dbReference>
<evidence type="ECO:0000256" key="10">
    <source>
        <dbReference type="ARBA" id="ARBA00023114"/>
    </source>
</evidence>
<dbReference type="AlphaFoldDB" id="A0A7V3E7B7"/>
<dbReference type="PANTHER" id="PTHR30329:SF21">
    <property type="entry name" value="LIPOPROTEIN YIAD-RELATED"/>
    <property type="match status" value="1"/>
</dbReference>
<feature type="domain" description="OmpA-like" evidence="15">
    <location>
        <begin position="437"/>
        <end position="552"/>
    </location>
</feature>
<dbReference type="GO" id="GO:0015288">
    <property type="term" value="F:porin activity"/>
    <property type="evidence" value="ECO:0007669"/>
    <property type="project" value="UniProtKB-KW"/>
</dbReference>
<dbReference type="InterPro" id="IPR011250">
    <property type="entry name" value="OMP/PagP_B-barrel"/>
</dbReference>
<name>A0A7V3E7B7_9BACT</name>
<dbReference type="Pfam" id="PF18884">
    <property type="entry name" value="TSP3_bac"/>
    <property type="match status" value="5"/>
</dbReference>
<sequence>MKPYITLIIFLTIFIENIQAQNNFRNWGHKVGIRTNLLFPQNEFTNFGLFGNDDLSFKWFKFSHLFQVYYGYEFSKTNELHINIGHGFYAGRAYDKSKDVVNGSFESSITPIDLRLRINPTNKSNWNPYFYLGIGLMYYEVTKSPDITSPVKPKLKGWTGIYPFGLGAEFILSEKFVYDISLGGALSSSLDLDGYWGENNFLWDGYFNISIGISWRGESCLSDRDNDGLTKCEEQELGTDIKNPDSDGDKIQDGDEVKIHKTNPLNNDSDDDGIDDYEEIFVYKTNPLSSDTDSDQLDDEKEIYIYKTDPLISDTDSDKLSDYEEIFVYKTTALIADTDSDGLNDGDELIAFKTNPLLKDTDGDKLSDGDEVLAHKSDPNLIDTDGDNLTDYDEIMIYKTEANKLDTDEGGIDDGAEISNETNPLNPKDDFKKKEVIEIGVPIVLEGITFDKNKSRIKPESEPALWNAYTTLKNYPEMIVEISGHTDNVGSRKSNIELSIRRANAVKEWLVKRGIEPERIQTKGYGPDRPVAPNNSEENKRKNRRIEFLRLQ</sequence>
<evidence type="ECO:0000256" key="7">
    <source>
        <dbReference type="ARBA" id="ARBA00022729"/>
    </source>
</evidence>
<keyword evidence="7" id="KW-0732">Signal</keyword>
<dbReference type="SUPFAM" id="SSF56925">
    <property type="entry name" value="OMPA-like"/>
    <property type="match status" value="1"/>
</dbReference>
<keyword evidence="8" id="KW-0106">Calcium</keyword>
<keyword evidence="10" id="KW-0626">Porin</keyword>
<evidence type="ECO:0000259" key="15">
    <source>
        <dbReference type="PROSITE" id="PS51123"/>
    </source>
</evidence>
<keyword evidence="6" id="KW-0812">Transmembrane</keyword>
<comment type="subcellular location">
    <subcellularLocation>
        <location evidence="1">Cell outer membrane</location>
        <topology evidence="1">Multi-pass membrane protein</topology>
    </subcellularLocation>
    <subcellularLocation>
        <location evidence="2">Secreted</location>
    </subcellularLocation>
</comment>
<dbReference type="CDD" id="cd07185">
    <property type="entry name" value="OmpA_C-like"/>
    <property type="match status" value="1"/>
</dbReference>
<proteinExistence type="predicted"/>